<evidence type="ECO:0000313" key="9">
    <source>
        <dbReference type="EMBL" id="PRY85994.1"/>
    </source>
</evidence>
<dbReference type="GO" id="GO:0004180">
    <property type="term" value="F:carboxypeptidase activity"/>
    <property type="evidence" value="ECO:0007669"/>
    <property type="project" value="UniProtKB-KW"/>
</dbReference>
<dbReference type="PANTHER" id="PTHR30069:SF46">
    <property type="entry name" value="OAR PROTEIN"/>
    <property type="match status" value="1"/>
</dbReference>
<dbReference type="SUPFAM" id="SSF49464">
    <property type="entry name" value="Carboxypeptidase regulatory domain-like"/>
    <property type="match status" value="1"/>
</dbReference>
<keyword evidence="6" id="KW-0998">Cell outer membrane</keyword>
<dbReference type="InterPro" id="IPR008969">
    <property type="entry name" value="CarboxyPept-like_regulatory"/>
</dbReference>
<evidence type="ECO:0000313" key="10">
    <source>
        <dbReference type="Proteomes" id="UP000238157"/>
    </source>
</evidence>
<feature type="chain" id="PRO_5015563011" evidence="7">
    <location>
        <begin position="25"/>
        <end position="1091"/>
    </location>
</feature>
<keyword evidence="7" id="KW-0732">Signal</keyword>
<dbReference type="GO" id="GO:0015344">
    <property type="term" value="F:siderophore uptake transmembrane transporter activity"/>
    <property type="evidence" value="ECO:0007669"/>
    <property type="project" value="TreeGrafter"/>
</dbReference>
<dbReference type="Pfam" id="PF13620">
    <property type="entry name" value="CarboxypepD_reg"/>
    <property type="match status" value="1"/>
</dbReference>
<dbReference type="InterPro" id="IPR039426">
    <property type="entry name" value="TonB-dep_rcpt-like"/>
</dbReference>
<organism evidence="9 10">
    <name type="scientific">Mongoliibacter ruber</name>
    <dbReference type="NCBI Taxonomy" id="1750599"/>
    <lineage>
        <taxon>Bacteria</taxon>
        <taxon>Pseudomonadati</taxon>
        <taxon>Bacteroidota</taxon>
        <taxon>Cytophagia</taxon>
        <taxon>Cytophagales</taxon>
        <taxon>Cyclobacteriaceae</taxon>
        <taxon>Mongoliibacter</taxon>
    </lineage>
</organism>
<accession>A0A2T0WHK2</accession>
<dbReference type="Gene3D" id="2.40.170.20">
    <property type="entry name" value="TonB-dependent receptor, beta-barrel domain"/>
    <property type="match status" value="1"/>
</dbReference>
<keyword evidence="9" id="KW-0121">Carboxypeptidase</keyword>
<evidence type="ECO:0000256" key="7">
    <source>
        <dbReference type="SAM" id="SignalP"/>
    </source>
</evidence>
<dbReference type="RefSeq" id="WP_106134800.1">
    <property type="nucleotide sequence ID" value="NZ_PVTR01000010.1"/>
</dbReference>
<dbReference type="EMBL" id="PVTR01000010">
    <property type="protein sequence ID" value="PRY85994.1"/>
    <property type="molecule type" value="Genomic_DNA"/>
</dbReference>
<feature type="signal peptide" evidence="7">
    <location>
        <begin position="1"/>
        <end position="24"/>
    </location>
</feature>
<keyword evidence="3" id="KW-1134">Transmembrane beta strand</keyword>
<evidence type="ECO:0000256" key="3">
    <source>
        <dbReference type="ARBA" id="ARBA00022452"/>
    </source>
</evidence>
<dbReference type="SUPFAM" id="SSF56935">
    <property type="entry name" value="Porins"/>
    <property type="match status" value="1"/>
</dbReference>
<keyword evidence="9" id="KW-0645">Protease</keyword>
<dbReference type="Gene3D" id="2.60.40.1120">
    <property type="entry name" value="Carboxypeptidase-like, regulatory domain"/>
    <property type="match status" value="1"/>
</dbReference>
<reference evidence="9 10" key="1">
    <citation type="submission" date="2018-03" db="EMBL/GenBank/DDBJ databases">
        <title>Genomic Encyclopedia of Archaeal and Bacterial Type Strains, Phase II (KMG-II): from individual species to whole genera.</title>
        <authorList>
            <person name="Goeker M."/>
        </authorList>
    </citation>
    <scope>NUCLEOTIDE SEQUENCE [LARGE SCALE GENOMIC DNA]</scope>
    <source>
        <strain evidence="9 10">DSM 27929</strain>
    </source>
</reference>
<comment type="caution">
    <text evidence="9">The sequence shown here is derived from an EMBL/GenBank/DDBJ whole genome shotgun (WGS) entry which is preliminary data.</text>
</comment>
<dbReference type="Pfam" id="PF25183">
    <property type="entry name" value="OMP_b-brl_4"/>
    <property type="match status" value="1"/>
</dbReference>
<dbReference type="PANTHER" id="PTHR30069">
    <property type="entry name" value="TONB-DEPENDENT OUTER MEMBRANE RECEPTOR"/>
    <property type="match status" value="1"/>
</dbReference>
<feature type="domain" description="TonB-dependent transporter Oar-like beta-barrel" evidence="8">
    <location>
        <begin position="236"/>
        <end position="1026"/>
    </location>
</feature>
<dbReference type="Proteomes" id="UP000238157">
    <property type="component" value="Unassembled WGS sequence"/>
</dbReference>
<evidence type="ECO:0000256" key="6">
    <source>
        <dbReference type="ARBA" id="ARBA00023237"/>
    </source>
</evidence>
<keyword evidence="2" id="KW-0813">Transport</keyword>
<keyword evidence="9" id="KW-0378">Hydrolase</keyword>
<dbReference type="OrthoDB" id="9768147at2"/>
<keyword evidence="10" id="KW-1185">Reference proteome</keyword>
<keyword evidence="4" id="KW-0812">Transmembrane</keyword>
<evidence type="ECO:0000256" key="1">
    <source>
        <dbReference type="ARBA" id="ARBA00004571"/>
    </source>
</evidence>
<evidence type="ECO:0000259" key="8">
    <source>
        <dbReference type="Pfam" id="PF25183"/>
    </source>
</evidence>
<sequence>MRQSLLKSLFAVLMLVFAAGTAYSQGVTTASMQGVVTDASGETLPGANIVAVHTPSGTRYGAVSNVDGRFVLPNVRVGGPYAVTVTFVGFEDRVFDNINLSLGQNYNINAVMSDGMELDVIEVITTKGGILDADRTGAALNLGSDRINSLPTVTRSVNDFTRLTPQSNGNAFAGTSSRFNNFTIDGNIYNNNFGLGSGQFAGGNPVSVDAIEEIQVNLAPYDVRQGGFTGAGVNAITKSGDNTFRGSAYYFLRNDQMQGTKIGDNFIPQNDARNEIMGFRLGGPIIKDKLFFFVNYETETELSPSILRRAARDGETPDGQFISRVPLSEANFVRDRLNSIYGYDTGAPDSYPFNSEQTRLNVRLDYNINQNNKLTVRYNGYTAFTDIPTNGNSIRYIQTRFFNTNRTGVEGINFRNANYTNDRRVQSVVAELNSRIGSNMSNQLNIGYTSVTDPKRGIPGGQAFPFIEVLEPDESGNPLYYMSMGNELFTVGNLLENNILNITNNFSIFKGKHTYTIGGNFEYMTFDNAFNPTFNGFYRYIGYDNFVEGVINRNPNVFPDAFAKGFALDGSTTPPTDATRFGQLGFYVQDEYQVTSQLKVTGGLRVDLPFYPIDIPQNELLNNLNKTFTAPDGSTFTPDVSVFPKINPLFSPRIGVNWDVNGDRSTVIRGGTGVFSGRIPFVWLSNQVNGSGVIRGGYGLEGQEVIDAGITFNPDVTAYNPENPGQTLSNELNLTDRNFRLPQVWRTNLGVDKQLPFGIIGAFDFIYSRDVTTPIANNLVLRDPDGTLNGPDQRPFWTSQPGLAGYSNDPDFRNAFFLTNANRRADYVSATVSLEKAFEGGFYANVAYTLSRARDLDAAGGSQAISLWPSIVQSDRNNPELGFAQHDQPQRLIANLSYTTKNTTISLFYEGGNAGRWSYTYAGNFGDASNRLIYVPNSASELNFEEYTLNDVVYTPQLQAQLFDAYIDQDALLSKSRGTVLDRNAGLRPWVNTFDLSFIQRVNVTRDDKNRLEFRLDFMNVGNLLNSEWGVPQIEWQRNPLNFRGRNANNEPVYRITTNPGTTTIINDTFRLSNSIANVWRMQVGLRYSFN</sequence>
<dbReference type="InterPro" id="IPR057601">
    <property type="entry name" value="Oar-like_b-barrel"/>
</dbReference>
<keyword evidence="5" id="KW-0472">Membrane</keyword>
<dbReference type="InterPro" id="IPR036942">
    <property type="entry name" value="Beta-barrel_TonB_sf"/>
</dbReference>
<name>A0A2T0WHK2_9BACT</name>
<comment type="subcellular location">
    <subcellularLocation>
        <location evidence="1">Cell outer membrane</location>
        <topology evidence="1">Multi-pass membrane protein</topology>
    </subcellularLocation>
</comment>
<evidence type="ECO:0000256" key="2">
    <source>
        <dbReference type="ARBA" id="ARBA00022448"/>
    </source>
</evidence>
<dbReference type="AlphaFoldDB" id="A0A2T0WHK2"/>
<proteinExistence type="predicted"/>
<protein>
    <submittedName>
        <fullName evidence="9">Carboxypeptidase family protein</fullName>
    </submittedName>
</protein>
<gene>
    <name evidence="9" type="ORF">CLW00_110126</name>
</gene>
<evidence type="ECO:0000256" key="5">
    <source>
        <dbReference type="ARBA" id="ARBA00023136"/>
    </source>
</evidence>
<dbReference type="GO" id="GO:0009279">
    <property type="term" value="C:cell outer membrane"/>
    <property type="evidence" value="ECO:0007669"/>
    <property type="project" value="UniProtKB-SubCell"/>
</dbReference>
<evidence type="ECO:0000256" key="4">
    <source>
        <dbReference type="ARBA" id="ARBA00022692"/>
    </source>
</evidence>
<dbReference type="GO" id="GO:0044718">
    <property type="term" value="P:siderophore transmembrane transport"/>
    <property type="evidence" value="ECO:0007669"/>
    <property type="project" value="TreeGrafter"/>
</dbReference>